<proteinExistence type="predicted"/>
<keyword evidence="6" id="KW-1133">Transmembrane helix</keyword>
<accession>C7M2R0</accession>
<feature type="binding site" description="axial binding residue" evidence="5">
    <location>
        <position position="145"/>
    </location>
    <ligand>
        <name>heme</name>
        <dbReference type="ChEBI" id="CHEBI:30413"/>
    </ligand>
    <ligandPart>
        <name>Fe</name>
        <dbReference type="ChEBI" id="CHEBI:18248"/>
    </ligandPart>
</feature>
<feature type="binding site" description="covalent" evidence="5">
    <location>
        <position position="141"/>
    </location>
    <ligand>
        <name>heme</name>
        <dbReference type="ChEBI" id="CHEBI:30413"/>
    </ligand>
</feature>
<dbReference type="RefSeq" id="WP_015797805.1">
    <property type="nucleotide sequence ID" value="NC_013124.1"/>
</dbReference>
<dbReference type="Gene3D" id="2.40.50.140">
    <property type="entry name" value="Nucleic acid-binding proteins"/>
    <property type="match status" value="1"/>
</dbReference>
<dbReference type="GO" id="GO:0017003">
    <property type="term" value="P:protein-heme linkage"/>
    <property type="evidence" value="ECO:0007669"/>
    <property type="project" value="InterPro"/>
</dbReference>
<keyword evidence="2 5" id="KW-0349">Heme</keyword>
<keyword evidence="6" id="KW-0812">Transmembrane</keyword>
<evidence type="ECO:0000256" key="5">
    <source>
        <dbReference type="PIRSR" id="PIRSR604329-50"/>
    </source>
</evidence>
<dbReference type="Proteomes" id="UP000000771">
    <property type="component" value="Chromosome"/>
</dbReference>
<dbReference type="GO" id="GO:0020037">
    <property type="term" value="F:heme binding"/>
    <property type="evidence" value="ECO:0007669"/>
    <property type="project" value="InterPro"/>
</dbReference>
<keyword evidence="5" id="KW-0408">Iron</keyword>
<sequence length="162" mass="17508">MASAPSTLDGRDEWKTVPSARRTRRRMLQSLVLFAAILVALVVVLAMGAKSALEYYLTVPQALAKRATLAGQTFRMEGIVVPGSIQSTPEGVDFALRYDRAVARVVEIGNPPQLFQPSIPVVVQGHFEGSTFVSNLIMVKHTSSYVAAHPNRIADAGGTYKP</sequence>
<dbReference type="SUPFAM" id="SSF82093">
    <property type="entry name" value="Heme chaperone CcmE"/>
    <property type="match status" value="1"/>
</dbReference>
<dbReference type="GO" id="GO:0046872">
    <property type="term" value="F:metal ion binding"/>
    <property type="evidence" value="ECO:0007669"/>
    <property type="project" value="UniProtKB-KW"/>
</dbReference>
<dbReference type="Pfam" id="PF03100">
    <property type="entry name" value="CcmE"/>
    <property type="match status" value="1"/>
</dbReference>
<evidence type="ECO:0000313" key="7">
    <source>
        <dbReference type="EMBL" id="ACU53304.1"/>
    </source>
</evidence>
<reference evidence="7 8" key="1">
    <citation type="journal article" date="2009" name="Stand. Genomic Sci.">
        <title>Complete genome sequence of Acidimicrobium ferrooxidans type strain (ICP).</title>
        <authorList>
            <person name="Clum A."/>
            <person name="Nolan M."/>
            <person name="Lang E."/>
            <person name="Glavina Del Rio T."/>
            <person name="Tice H."/>
            <person name="Copeland A."/>
            <person name="Cheng J.F."/>
            <person name="Lucas S."/>
            <person name="Chen F."/>
            <person name="Bruce D."/>
            <person name="Goodwin L."/>
            <person name="Pitluck S."/>
            <person name="Ivanova N."/>
            <person name="Mavrommatis K."/>
            <person name="Mikhailova N."/>
            <person name="Pati A."/>
            <person name="Chen A."/>
            <person name="Palaniappan K."/>
            <person name="Goker M."/>
            <person name="Spring S."/>
            <person name="Land M."/>
            <person name="Hauser L."/>
            <person name="Chang Y.J."/>
            <person name="Jeffries C.C."/>
            <person name="Chain P."/>
            <person name="Bristow J."/>
            <person name="Eisen J.A."/>
            <person name="Markowitz V."/>
            <person name="Hugenholtz P."/>
            <person name="Kyrpides N.C."/>
            <person name="Klenk H.P."/>
            <person name="Lapidus A."/>
        </authorList>
    </citation>
    <scope>NUCLEOTIDE SEQUENCE [LARGE SCALE GENOMIC DNA]</scope>
    <source>
        <strain evidence="8">DSM 10331 / JCM 15462 / NBRC 103882 / ICP</strain>
    </source>
</reference>
<dbReference type="InterPro" id="IPR036127">
    <property type="entry name" value="CcmE-like_sf"/>
</dbReference>
<evidence type="ECO:0000256" key="4">
    <source>
        <dbReference type="ARBA" id="ARBA00023136"/>
    </source>
</evidence>
<dbReference type="EMBL" id="CP001631">
    <property type="protein sequence ID" value="ACU53304.1"/>
    <property type="molecule type" value="Genomic_DNA"/>
</dbReference>
<protein>
    <submittedName>
        <fullName evidence="7">CcmE/CycJ protein</fullName>
    </submittedName>
</protein>
<dbReference type="STRING" id="525909.Afer_0336"/>
<name>C7M2R0_ACIFD</name>
<evidence type="ECO:0000313" key="8">
    <source>
        <dbReference type="Proteomes" id="UP000000771"/>
    </source>
</evidence>
<dbReference type="HOGENOM" id="CLU_1631791_0_0_11"/>
<dbReference type="OrthoDB" id="9793584at2"/>
<evidence type="ECO:0000256" key="1">
    <source>
        <dbReference type="ARBA" id="ARBA00004370"/>
    </source>
</evidence>
<keyword evidence="8" id="KW-1185">Reference proteome</keyword>
<dbReference type="eggNOG" id="COG2332">
    <property type="taxonomic scope" value="Bacteria"/>
</dbReference>
<dbReference type="InterPro" id="IPR012340">
    <property type="entry name" value="NA-bd_OB-fold"/>
</dbReference>
<evidence type="ECO:0000256" key="2">
    <source>
        <dbReference type="ARBA" id="ARBA00022617"/>
    </source>
</evidence>
<evidence type="ECO:0000256" key="3">
    <source>
        <dbReference type="ARBA" id="ARBA00022748"/>
    </source>
</evidence>
<keyword evidence="4 6" id="KW-0472">Membrane</keyword>
<comment type="subcellular location">
    <subcellularLocation>
        <location evidence="1">Membrane</location>
    </subcellularLocation>
</comment>
<dbReference type="InterPro" id="IPR004329">
    <property type="entry name" value="CcmE"/>
</dbReference>
<keyword evidence="3" id="KW-0201">Cytochrome c-type biogenesis</keyword>
<keyword evidence="5" id="KW-0479">Metal-binding</keyword>
<organism evidence="7 8">
    <name type="scientific">Acidimicrobium ferrooxidans (strain DSM 10331 / JCM 15462 / NBRC 103882 / ICP)</name>
    <dbReference type="NCBI Taxonomy" id="525909"/>
    <lineage>
        <taxon>Bacteria</taxon>
        <taxon>Bacillati</taxon>
        <taxon>Actinomycetota</taxon>
        <taxon>Acidimicrobiia</taxon>
        <taxon>Acidimicrobiales</taxon>
        <taxon>Acidimicrobiaceae</taxon>
        <taxon>Acidimicrobium</taxon>
    </lineage>
</organism>
<dbReference type="GO" id="GO:0005886">
    <property type="term" value="C:plasma membrane"/>
    <property type="evidence" value="ECO:0007669"/>
    <property type="project" value="InterPro"/>
</dbReference>
<dbReference type="KEGG" id="afo:Afer_0336"/>
<evidence type="ECO:0000256" key="6">
    <source>
        <dbReference type="SAM" id="Phobius"/>
    </source>
</evidence>
<gene>
    <name evidence="7" type="ordered locus">Afer_0336</name>
</gene>
<feature type="transmembrane region" description="Helical" evidence="6">
    <location>
        <begin position="31"/>
        <end position="49"/>
    </location>
</feature>
<dbReference type="AlphaFoldDB" id="C7M2R0"/>
<dbReference type="GO" id="GO:0017004">
    <property type="term" value="P:cytochrome complex assembly"/>
    <property type="evidence" value="ECO:0007669"/>
    <property type="project" value="UniProtKB-KW"/>
</dbReference>